<dbReference type="EMBL" id="BMLQ01000010">
    <property type="protein sequence ID" value="GGO48993.1"/>
    <property type="molecule type" value="Genomic_DNA"/>
</dbReference>
<evidence type="ECO:0008006" key="5">
    <source>
        <dbReference type="Google" id="ProtNLM"/>
    </source>
</evidence>
<dbReference type="Proteomes" id="UP000642509">
    <property type="component" value="Unassembled WGS sequence"/>
</dbReference>
<dbReference type="InterPro" id="IPR025443">
    <property type="entry name" value="DUF4307"/>
</dbReference>
<proteinExistence type="predicted"/>
<feature type="region of interest" description="Disordered" evidence="1">
    <location>
        <begin position="1"/>
        <end position="31"/>
    </location>
</feature>
<dbReference type="Pfam" id="PF14155">
    <property type="entry name" value="DUF4307"/>
    <property type="match status" value="1"/>
</dbReference>
<evidence type="ECO:0000313" key="4">
    <source>
        <dbReference type="Proteomes" id="UP000642509"/>
    </source>
</evidence>
<keyword evidence="2" id="KW-1133">Transmembrane helix</keyword>
<keyword evidence="2" id="KW-0812">Transmembrane</keyword>
<evidence type="ECO:0000256" key="2">
    <source>
        <dbReference type="SAM" id="Phobius"/>
    </source>
</evidence>
<comment type="caution">
    <text evidence="3">The sequence shown here is derived from an EMBL/GenBank/DDBJ whole genome shotgun (WGS) entry which is preliminary data.</text>
</comment>
<evidence type="ECO:0000313" key="3">
    <source>
        <dbReference type="EMBL" id="GGO48993.1"/>
    </source>
</evidence>
<accession>A0ABQ2MDM5</accession>
<keyword evidence="2" id="KW-0472">Membrane</keyword>
<reference evidence="4" key="1">
    <citation type="journal article" date="2019" name="Int. J. Syst. Evol. Microbiol.">
        <title>The Global Catalogue of Microorganisms (GCM) 10K type strain sequencing project: providing services to taxonomists for standard genome sequencing and annotation.</title>
        <authorList>
            <consortium name="The Broad Institute Genomics Platform"/>
            <consortium name="The Broad Institute Genome Sequencing Center for Infectious Disease"/>
            <person name="Wu L."/>
            <person name="Ma J."/>
        </authorList>
    </citation>
    <scope>NUCLEOTIDE SEQUENCE [LARGE SCALE GENOMIC DNA]</scope>
    <source>
        <strain evidence="4">CGMCC 1.7064</strain>
    </source>
</reference>
<gene>
    <name evidence="3" type="ORF">GCM10010977_29880</name>
</gene>
<feature type="transmembrane region" description="Helical" evidence="2">
    <location>
        <begin position="53"/>
        <end position="74"/>
    </location>
</feature>
<sequence>MYQSRDKAAGRPGLSWATMDPAPQKPADHVPVDSFANRYGRTQRARPSFGSRWGKWIAVTALVLAVAATAWLAFPTSQDSLSWKDVGYAIDSPTRASVTFEVTKDFEDTVACAIQVLSENYAIVGWRTVTIGPAKVEDATGGSLPSDKSQYYDVNLRTDSLGVNGGVNSCWIEQDV</sequence>
<name>A0ABQ2MDM5_9MICC</name>
<keyword evidence="4" id="KW-1185">Reference proteome</keyword>
<organism evidence="3 4">
    <name type="scientific">Citricoccus zhacaiensis</name>
    <dbReference type="NCBI Taxonomy" id="489142"/>
    <lineage>
        <taxon>Bacteria</taxon>
        <taxon>Bacillati</taxon>
        <taxon>Actinomycetota</taxon>
        <taxon>Actinomycetes</taxon>
        <taxon>Micrococcales</taxon>
        <taxon>Micrococcaceae</taxon>
        <taxon>Citricoccus</taxon>
    </lineage>
</organism>
<protein>
    <recommendedName>
        <fullName evidence="5">DUF4307 domain-containing protein</fullName>
    </recommendedName>
</protein>
<evidence type="ECO:0000256" key="1">
    <source>
        <dbReference type="SAM" id="MobiDB-lite"/>
    </source>
</evidence>